<reference evidence="2 3" key="1">
    <citation type="journal article" date="2016" name="Nat. Commun.">
        <title>Thousands of microbial genomes shed light on interconnected biogeochemical processes in an aquifer system.</title>
        <authorList>
            <person name="Anantharaman K."/>
            <person name="Brown C.T."/>
            <person name="Hug L.A."/>
            <person name="Sharon I."/>
            <person name="Castelle C.J."/>
            <person name="Probst A.J."/>
            <person name="Thomas B.C."/>
            <person name="Singh A."/>
            <person name="Wilkins M.J."/>
            <person name="Karaoz U."/>
            <person name="Brodie E.L."/>
            <person name="Williams K.H."/>
            <person name="Hubbard S.S."/>
            <person name="Banfield J.F."/>
        </authorList>
    </citation>
    <scope>NUCLEOTIDE SEQUENCE [LARGE SCALE GENOMIC DNA]</scope>
</reference>
<proteinExistence type="predicted"/>
<evidence type="ECO:0000313" key="3">
    <source>
        <dbReference type="Proteomes" id="UP000178517"/>
    </source>
</evidence>
<accession>A0A1G1ZQS0</accession>
<dbReference type="EMBL" id="MHJI01000010">
    <property type="protein sequence ID" value="OGY66100.1"/>
    <property type="molecule type" value="Genomic_DNA"/>
</dbReference>
<protein>
    <submittedName>
        <fullName evidence="2">Uncharacterized protein</fullName>
    </submittedName>
</protein>
<name>A0A1G1ZQS0_9BACT</name>
<feature type="region of interest" description="Disordered" evidence="1">
    <location>
        <begin position="46"/>
        <end position="89"/>
    </location>
</feature>
<gene>
    <name evidence="2" type="ORF">A3A04_00910</name>
</gene>
<dbReference type="STRING" id="1798406.A3A04_00910"/>
<sequence>MYAKKGNAKKEREEEIPVIAKNDQNILKKVKALYVSCDSFIDKETTPIDKSAAATSRDAKGSITGQRRNVRNEWGSKNKGIPIRRSIIP</sequence>
<evidence type="ECO:0000313" key="2">
    <source>
        <dbReference type="EMBL" id="OGY66100.1"/>
    </source>
</evidence>
<organism evidence="2 3">
    <name type="scientific">Candidatus Harrisonbacteria bacterium RIFCSPLOWO2_01_FULL_40_28</name>
    <dbReference type="NCBI Taxonomy" id="1798406"/>
    <lineage>
        <taxon>Bacteria</taxon>
        <taxon>Candidatus Harrisoniibacteriota</taxon>
    </lineage>
</organism>
<comment type="caution">
    <text evidence="2">The sequence shown here is derived from an EMBL/GenBank/DDBJ whole genome shotgun (WGS) entry which is preliminary data.</text>
</comment>
<dbReference type="Proteomes" id="UP000178517">
    <property type="component" value="Unassembled WGS sequence"/>
</dbReference>
<dbReference type="AlphaFoldDB" id="A0A1G1ZQS0"/>
<evidence type="ECO:0000256" key="1">
    <source>
        <dbReference type="SAM" id="MobiDB-lite"/>
    </source>
</evidence>